<evidence type="ECO:0000259" key="2">
    <source>
        <dbReference type="Pfam" id="PF00188"/>
    </source>
</evidence>
<dbReference type="Proteomes" id="UP000704712">
    <property type="component" value="Unassembled WGS sequence"/>
</dbReference>
<dbReference type="InterPro" id="IPR014044">
    <property type="entry name" value="CAP_dom"/>
</dbReference>
<dbReference type="Pfam" id="PF00188">
    <property type="entry name" value="CAP"/>
    <property type="match status" value="1"/>
</dbReference>
<feature type="compositionally biased region" description="Basic and acidic residues" evidence="1">
    <location>
        <begin position="294"/>
        <end position="304"/>
    </location>
</feature>
<dbReference type="CDD" id="cd05379">
    <property type="entry name" value="CAP_bacterial"/>
    <property type="match status" value="1"/>
</dbReference>
<proteinExistence type="predicted"/>
<dbReference type="Proteomes" id="UP000602510">
    <property type="component" value="Unassembled WGS sequence"/>
</dbReference>
<comment type="caution">
    <text evidence="3">The sequence shown here is derived from an EMBL/GenBank/DDBJ whole genome shotgun (WGS) entry which is preliminary data.</text>
</comment>
<sequence length="304" mass="32805">MLARVNQERAAHGLPALCTNKKLQDAAQRHSNDQAASNFMGHTGTDGTSVSERITRANYDWSAVAENVAAGQADVDSVMENWMNSPGHRENILGDYTMLGCAYAHHADTTYQHYWTQDFGSGEAEACDGGVVVTEAIEEAPVEQAPVETVTTSVDVPVTTNRYNTYSYVHAVKDTYAPHTDPPLPYESHKTEAPVYVVETTEAPCTTEPPIVVDPLPYPPSGDVEVTVAPCTASQEPETPVVIVDPPEAFDDATVVEQPEETPVVVVDPPEVTPAPVYKKYGTPSAHIPATGKRPYDEDCDHAG</sequence>
<organism evidence="3 5">
    <name type="scientific">Phytophthora infestans</name>
    <name type="common">Potato late blight agent</name>
    <name type="synonym">Botrytis infestans</name>
    <dbReference type="NCBI Taxonomy" id="4787"/>
    <lineage>
        <taxon>Eukaryota</taxon>
        <taxon>Sar</taxon>
        <taxon>Stramenopiles</taxon>
        <taxon>Oomycota</taxon>
        <taxon>Peronosporomycetes</taxon>
        <taxon>Peronosporales</taxon>
        <taxon>Peronosporaceae</taxon>
        <taxon>Phytophthora</taxon>
    </lineage>
</organism>
<gene>
    <name evidence="3" type="ORF">GN244_ATG20485</name>
    <name evidence="4" type="ORF">GN958_ATG09400</name>
</gene>
<dbReference type="PANTHER" id="PTHR31157:SF1">
    <property type="entry name" value="SCP DOMAIN-CONTAINING PROTEIN"/>
    <property type="match status" value="1"/>
</dbReference>
<evidence type="ECO:0000313" key="5">
    <source>
        <dbReference type="Proteomes" id="UP000602510"/>
    </source>
</evidence>
<name>A0A833SD80_PHYIN</name>
<accession>A0A833SD80</accession>
<evidence type="ECO:0000313" key="3">
    <source>
        <dbReference type="EMBL" id="KAF4027879.1"/>
    </source>
</evidence>
<dbReference type="EMBL" id="JAACNO010001350">
    <property type="protein sequence ID" value="KAF4141429.1"/>
    <property type="molecule type" value="Genomic_DNA"/>
</dbReference>
<protein>
    <submittedName>
        <fullName evidence="3">Cysteine-rich secretory protein family</fullName>
    </submittedName>
</protein>
<feature type="region of interest" description="Disordered" evidence="1">
    <location>
        <begin position="283"/>
        <end position="304"/>
    </location>
</feature>
<evidence type="ECO:0000313" key="4">
    <source>
        <dbReference type="EMBL" id="KAF4141429.1"/>
    </source>
</evidence>
<reference evidence="3" key="1">
    <citation type="submission" date="2020-04" db="EMBL/GenBank/DDBJ databases">
        <title>Hybrid Assembly of Korean Phytophthora infestans isolates.</title>
        <authorList>
            <person name="Prokchorchik M."/>
            <person name="Lee Y."/>
            <person name="Seo J."/>
            <person name="Cho J.-H."/>
            <person name="Park Y.-E."/>
            <person name="Jang D.-C."/>
            <person name="Im J.-S."/>
            <person name="Choi J.-G."/>
            <person name="Park H.-J."/>
            <person name="Lee G.-B."/>
            <person name="Lee Y.-G."/>
            <person name="Hong S.-Y."/>
            <person name="Cho K."/>
            <person name="Sohn K.H."/>
        </authorList>
    </citation>
    <scope>NUCLEOTIDE SEQUENCE</scope>
    <source>
        <strain evidence="3">KR_1_A1</strain>
        <strain evidence="4">KR_2_A2</strain>
    </source>
</reference>
<feature type="domain" description="SCP" evidence="2">
    <location>
        <begin position="2"/>
        <end position="119"/>
    </location>
</feature>
<dbReference type="InterPro" id="IPR035940">
    <property type="entry name" value="CAP_sf"/>
</dbReference>
<dbReference type="EMBL" id="WSZM01001254">
    <property type="protein sequence ID" value="KAF4027879.1"/>
    <property type="molecule type" value="Genomic_DNA"/>
</dbReference>
<dbReference type="SUPFAM" id="SSF55797">
    <property type="entry name" value="PR-1-like"/>
    <property type="match status" value="1"/>
</dbReference>
<feature type="region of interest" description="Disordered" evidence="1">
    <location>
        <begin position="25"/>
        <end position="49"/>
    </location>
</feature>
<dbReference type="PANTHER" id="PTHR31157">
    <property type="entry name" value="SCP DOMAIN-CONTAINING PROTEIN"/>
    <property type="match status" value="1"/>
</dbReference>
<keyword evidence="5" id="KW-1185">Reference proteome</keyword>
<dbReference type="AlphaFoldDB" id="A0A833SD80"/>
<evidence type="ECO:0000256" key="1">
    <source>
        <dbReference type="SAM" id="MobiDB-lite"/>
    </source>
</evidence>
<dbReference type="Gene3D" id="3.40.33.10">
    <property type="entry name" value="CAP"/>
    <property type="match status" value="1"/>
</dbReference>